<feature type="transmembrane region" description="Helical" evidence="6">
    <location>
        <begin position="12"/>
        <end position="36"/>
    </location>
</feature>
<feature type="transmembrane region" description="Helical" evidence="6">
    <location>
        <begin position="380"/>
        <end position="405"/>
    </location>
</feature>
<evidence type="ECO:0000313" key="7">
    <source>
        <dbReference type="EMBL" id="EFC05206.1"/>
    </source>
</evidence>
<keyword evidence="4 6" id="KW-1133">Transmembrane helix</keyword>
<feature type="transmembrane region" description="Helical" evidence="6">
    <location>
        <begin position="138"/>
        <end position="155"/>
    </location>
</feature>
<feature type="transmembrane region" description="Helical" evidence="6">
    <location>
        <begin position="243"/>
        <end position="265"/>
    </location>
</feature>
<dbReference type="Proteomes" id="UP000005017">
    <property type="component" value="Unassembled WGS sequence"/>
</dbReference>
<feature type="transmembrane region" description="Helical" evidence="6">
    <location>
        <begin position="412"/>
        <end position="429"/>
    </location>
</feature>
<feature type="transmembrane region" description="Helical" evidence="6">
    <location>
        <begin position="340"/>
        <end position="360"/>
    </location>
</feature>
<evidence type="ECO:0000313" key="8">
    <source>
        <dbReference type="Proteomes" id="UP000005017"/>
    </source>
</evidence>
<dbReference type="PANTHER" id="PTHR30250">
    <property type="entry name" value="PST FAMILY PREDICTED COLANIC ACID TRANSPORTER"/>
    <property type="match status" value="1"/>
</dbReference>
<dbReference type="PANTHER" id="PTHR30250:SF21">
    <property type="entry name" value="LIPID II FLIPPASE MURJ"/>
    <property type="match status" value="1"/>
</dbReference>
<dbReference type="Pfam" id="PF01943">
    <property type="entry name" value="Polysacc_synt"/>
    <property type="match status" value="1"/>
</dbReference>
<feature type="transmembrane region" description="Helical" evidence="6">
    <location>
        <begin position="200"/>
        <end position="222"/>
    </location>
</feature>
<sequence>MSEKMKKEVGQSFLAGSLTSTAGIFIAKLIGLFYIIPFKEIVGQQNMVFFSASYDYYALLLQISGSGIPFAIAALVAKYYAKEDYKTVLLVRRLGTGILMTSGFVMAMFFLLMSGPLASRALGGHNLSAWELGTMQNVFALLALALFIVPILYSYRGYYQGLKEMRAYAGSQVLEQVGRVAFILVASMIGVYVFKMHPSFGAYASVIGTSLGAILAIFYFAYFDTKRNKKLVRLAKKQKREAVSYQIVLKEFLMYAIPFFVTAILGNSQILVNTNLFVSVNQSLGMNHHTATLIYSIIQTNCDKLTSIPQVVASGFSAGIIPFVTAALENQNLRELRKYLMDAFDVTFFFAIPVSSVLFFQSRAVYYIMYGGSELMYGQVALRQAGILAFSSTLTPLITSILLTIRFRKSCIGYLAIGFLVKLISFYPFTALFGYSGAIISSYVSGFTIFFLAFHKISSYSNLHWKILLRRFIKILVISMMMNLPYYAVQMLGVDFSHYSRAVSLILFSGVSIVAIMIYFALTEWTRISQVTFHRSLRTILSRMIRRA</sequence>
<dbReference type="InterPro" id="IPR002797">
    <property type="entry name" value="Polysacc_synth"/>
</dbReference>
<keyword evidence="8" id="KW-1185">Reference proteome</keyword>
<comment type="caution">
    <text evidence="7">The sequence shown here is derived from an EMBL/GenBank/DDBJ whole genome shotgun (WGS) entry which is preliminary data.</text>
</comment>
<evidence type="ECO:0000256" key="5">
    <source>
        <dbReference type="ARBA" id="ARBA00023136"/>
    </source>
</evidence>
<evidence type="ECO:0000256" key="4">
    <source>
        <dbReference type="ARBA" id="ARBA00022989"/>
    </source>
</evidence>
<proteinExistence type="predicted"/>
<dbReference type="GO" id="GO:0005886">
    <property type="term" value="C:plasma membrane"/>
    <property type="evidence" value="ECO:0007669"/>
    <property type="project" value="UniProtKB-SubCell"/>
</dbReference>
<comment type="subcellular location">
    <subcellularLocation>
        <location evidence="1">Cell membrane</location>
        <topology evidence="1">Multi-pass membrane protein</topology>
    </subcellularLocation>
</comment>
<accession>D2MQD7</accession>
<protein>
    <submittedName>
        <fullName evidence="7">Polysaccharide biosynthesis protein</fullName>
    </submittedName>
</protein>
<feature type="transmembrane region" description="Helical" evidence="6">
    <location>
        <begin position="475"/>
        <end position="493"/>
    </location>
</feature>
<dbReference type="InterPro" id="IPR050833">
    <property type="entry name" value="Poly_Biosynth_Transport"/>
</dbReference>
<gene>
    <name evidence="7" type="ORF">HMPREF9013_0488</name>
</gene>
<dbReference type="eggNOG" id="COG2244">
    <property type="taxonomic scope" value="Bacteria"/>
</dbReference>
<evidence type="ECO:0000256" key="2">
    <source>
        <dbReference type="ARBA" id="ARBA00022475"/>
    </source>
</evidence>
<name>D2MQD7_9FIRM</name>
<feature type="transmembrane region" description="Helical" evidence="6">
    <location>
        <begin position="56"/>
        <end position="77"/>
    </location>
</feature>
<dbReference type="EMBL" id="ADFR01000016">
    <property type="protein sequence ID" value="EFC05206.1"/>
    <property type="molecule type" value="Genomic_DNA"/>
</dbReference>
<feature type="transmembrane region" description="Helical" evidence="6">
    <location>
        <begin position="176"/>
        <end position="194"/>
    </location>
</feature>
<feature type="transmembrane region" description="Helical" evidence="6">
    <location>
        <begin position="98"/>
        <end position="118"/>
    </location>
</feature>
<feature type="transmembrane region" description="Helical" evidence="6">
    <location>
        <begin position="435"/>
        <end position="454"/>
    </location>
</feature>
<dbReference type="RefSeq" id="WP_006627600.1">
    <property type="nucleotide sequence ID" value="NZ_ADFR01000016.1"/>
</dbReference>
<keyword evidence="2" id="KW-1003">Cell membrane</keyword>
<evidence type="ECO:0000256" key="3">
    <source>
        <dbReference type="ARBA" id="ARBA00022692"/>
    </source>
</evidence>
<reference evidence="8" key="1">
    <citation type="submission" date="2009-12" db="EMBL/GenBank/DDBJ databases">
        <title>Sequence of Clostridiales genomosp. BVAB3 str. UPII9-5.</title>
        <authorList>
            <person name="Madupu R."/>
            <person name="Durkin A.S."/>
            <person name="Torralba M."/>
            <person name="Methe B."/>
            <person name="Sutton G.G."/>
            <person name="Strausberg R.L."/>
            <person name="Nelson K.E."/>
        </authorList>
    </citation>
    <scope>NUCLEOTIDE SEQUENCE [LARGE SCALE GENOMIC DNA]</scope>
    <source>
        <strain evidence="8">W1219</strain>
    </source>
</reference>
<evidence type="ECO:0000256" key="6">
    <source>
        <dbReference type="SAM" id="Phobius"/>
    </source>
</evidence>
<keyword evidence="3 6" id="KW-0812">Transmembrane</keyword>
<organism evidence="7 8">
    <name type="scientific">Bulleidia extructa W1219</name>
    <dbReference type="NCBI Taxonomy" id="679192"/>
    <lineage>
        <taxon>Bacteria</taxon>
        <taxon>Bacillati</taxon>
        <taxon>Bacillota</taxon>
        <taxon>Erysipelotrichia</taxon>
        <taxon>Erysipelotrichales</taxon>
        <taxon>Erysipelotrichaceae</taxon>
        <taxon>Bulleidia</taxon>
    </lineage>
</organism>
<feature type="transmembrane region" description="Helical" evidence="6">
    <location>
        <begin position="499"/>
        <end position="522"/>
    </location>
</feature>
<dbReference type="STRING" id="679192.HMPREF9013_0488"/>
<feature type="transmembrane region" description="Helical" evidence="6">
    <location>
        <begin position="308"/>
        <end position="328"/>
    </location>
</feature>
<keyword evidence="5 6" id="KW-0472">Membrane</keyword>
<dbReference type="AlphaFoldDB" id="D2MQD7"/>
<evidence type="ECO:0000256" key="1">
    <source>
        <dbReference type="ARBA" id="ARBA00004651"/>
    </source>
</evidence>